<dbReference type="SMR" id="A0A3B6CGX3"/>
<name>A0A3B6CGX3_WHEAT</name>
<dbReference type="InterPro" id="IPR055414">
    <property type="entry name" value="LRR_R13L4/SHOC2-like"/>
</dbReference>
<keyword evidence="6" id="KW-0175">Coiled coil</keyword>
<protein>
    <submittedName>
        <fullName evidence="12">Uncharacterized protein</fullName>
    </submittedName>
</protein>
<gene>
    <name evidence="12" type="primary">LOC123042817</name>
</gene>
<dbReference type="InterPro" id="IPR032675">
    <property type="entry name" value="LRR_dom_sf"/>
</dbReference>
<keyword evidence="2" id="KW-0433">Leucine-rich repeat</keyword>
<sequence length="964" mass="108090">MADMILGSAQGAVDSLLGRLTSALVDEAQLLGGVRGDVQFIKDEMESMNGFLLHVAEADEEDHQVGAWMKQVAEVAYASQNSIDLYIQSIGAGRRQPGLLGYLSRLPKLVWTLPTRHRIANQIRELKIRACEVGERRMRYDVKVPDNSNRHHANGSKAGWQAAGNDDTNEQEDARRRVLADALLTLTADAFMGDDIAAYFPQADEIHKDKGTFYKGALIKLMKDVGEDHGGDGQHNLKVLAVVGKGGMGKTYTAESACRDPSVVSSFDCKTWITLGYRPTQAALFFRQVLEGLASPADQFDLVAKEEGLMAQLQLHLKGKRFLLVLDDVWDRSLWNLIKSAFPHENCAPGSVILITTRSTDVAFSFSPNEYLDMNTDSYFYSSNAMNLMNSNNKSIDLQLVLRDIVSKPQTVRLFLRALYVNPNRTIADLRSLCEKLDNSTTLSSNNARELLKFCNLTSNCKNCLLYLAIFPEDTIFERTRLVRRWASEGMTAKRGRLSALDEADHCFDLLVAHGFLTPRYMDVTGKVKSCTMGAVNFDIVTQIAREDDFVKNSHYPDLAHRLSLHYEIQPHQAEKELHGTRSKACWNICGHLKRSDQTIIEQSNATEQFLQSLPSSTHLGILKVLDLENCNELKDGHLKNICSHVFHLKYLSLRKTGITQLPKQLDKLQSLETLDIRETKVKTFAKNSLFLPKLKHLLAGHRTEDTTQGDVQSKETFSTVKMPKYIGNMTELQVLSHIAVSGDGSELIDVGNLLQLVKLGVVLSGSKRSVFWHLYHAIGKLRKCFRSLSIRVTELITDQEDGSMNMEEAPLIHPKYLQKLKISGLKNGLPSWIEKLKVLTKITLHMTFITDDDFKILGRLTSLSCLRLQQESCNESTLTFRKDAFQSLKFLDIECSAITNINFGNEACPKLRKLVWSSTGEQSLSGIEYLPNLQELKLTGSFDLESVKQAIEANMNKPILVTN</sequence>
<keyword evidence="4" id="KW-0547">Nucleotide-binding</keyword>
<feature type="domain" description="Disease resistance R13L4/SHOC-2-like LRR" evidence="11">
    <location>
        <begin position="607"/>
        <end position="950"/>
    </location>
</feature>
<keyword evidence="3" id="KW-0677">Repeat</keyword>
<evidence type="ECO:0000313" key="12">
    <source>
        <dbReference type="EnsemblPlants" id="TraesCS2B02G602400.1.cds1"/>
    </source>
</evidence>
<dbReference type="Pfam" id="PF23598">
    <property type="entry name" value="LRR_14"/>
    <property type="match status" value="1"/>
</dbReference>
<evidence type="ECO:0000313" key="13">
    <source>
        <dbReference type="Proteomes" id="UP000019116"/>
    </source>
</evidence>
<dbReference type="PANTHER" id="PTHR23155:SF1062">
    <property type="entry name" value="OS11G0579400 PROTEIN"/>
    <property type="match status" value="1"/>
</dbReference>
<dbReference type="SUPFAM" id="SSF52058">
    <property type="entry name" value="L domain-like"/>
    <property type="match status" value="1"/>
</dbReference>
<dbReference type="CDD" id="cd14798">
    <property type="entry name" value="RX-CC_like"/>
    <property type="match status" value="1"/>
</dbReference>
<dbReference type="AlphaFoldDB" id="A0A3B6CGX3"/>
<dbReference type="SUPFAM" id="SSF52540">
    <property type="entry name" value="P-loop containing nucleoside triphosphate hydrolases"/>
    <property type="match status" value="1"/>
</dbReference>
<dbReference type="OMA" id="AMDEADH"/>
<dbReference type="STRING" id="4565.A0A3B6CGX3"/>
<evidence type="ECO:0000256" key="3">
    <source>
        <dbReference type="ARBA" id="ARBA00022737"/>
    </source>
</evidence>
<dbReference type="Gramene" id="TraesJUL2B03G01073710.1">
    <property type="protein sequence ID" value="TraesJUL2B03G01073710.1.CDS1"/>
    <property type="gene ID" value="TraesJUL2B03G01073710"/>
</dbReference>
<dbReference type="Gene3D" id="3.80.10.10">
    <property type="entry name" value="Ribonuclease Inhibitor"/>
    <property type="match status" value="1"/>
</dbReference>
<dbReference type="Pfam" id="PF23559">
    <property type="entry name" value="WHD_DRP"/>
    <property type="match status" value="1"/>
</dbReference>
<dbReference type="InterPro" id="IPR044974">
    <property type="entry name" value="Disease_R_plants"/>
</dbReference>
<dbReference type="InterPro" id="IPR041118">
    <property type="entry name" value="Rx_N"/>
</dbReference>
<proteinExistence type="inferred from homology"/>
<reference evidence="12" key="1">
    <citation type="submission" date="2018-08" db="EMBL/GenBank/DDBJ databases">
        <authorList>
            <person name="Rossello M."/>
        </authorList>
    </citation>
    <scope>NUCLEOTIDE SEQUENCE [LARGE SCALE GENOMIC DNA]</scope>
    <source>
        <strain evidence="12">cv. Chinese Spring</strain>
    </source>
</reference>
<feature type="domain" description="Disease resistance protein winged helix" evidence="10">
    <location>
        <begin position="470"/>
        <end position="536"/>
    </location>
</feature>
<evidence type="ECO:0000259" key="9">
    <source>
        <dbReference type="Pfam" id="PF18052"/>
    </source>
</evidence>
<dbReference type="GO" id="GO:0051707">
    <property type="term" value="P:response to other organism"/>
    <property type="evidence" value="ECO:0007669"/>
    <property type="project" value="UniProtKB-ARBA"/>
</dbReference>
<accession>A0A3B6CGX3</accession>
<dbReference type="EnsemblPlants" id="TraesCS2B02G602400.1">
    <property type="protein sequence ID" value="TraesCS2B02G602400.1.cds1"/>
    <property type="gene ID" value="TraesCS2B02G602400"/>
</dbReference>
<evidence type="ECO:0000256" key="5">
    <source>
        <dbReference type="ARBA" id="ARBA00022821"/>
    </source>
</evidence>
<dbReference type="InterPro" id="IPR027417">
    <property type="entry name" value="P-loop_NTPase"/>
</dbReference>
<organism evidence="12">
    <name type="scientific">Triticum aestivum</name>
    <name type="common">Wheat</name>
    <dbReference type="NCBI Taxonomy" id="4565"/>
    <lineage>
        <taxon>Eukaryota</taxon>
        <taxon>Viridiplantae</taxon>
        <taxon>Streptophyta</taxon>
        <taxon>Embryophyta</taxon>
        <taxon>Tracheophyta</taxon>
        <taxon>Spermatophyta</taxon>
        <taxon>Magnoliopsida</taxon>
        <taxon>Liliopsida</taxon>
        <taxon>Poales</taxon>
        <taxon>Poaceae</taxon>
        <taxon>BOP clade</taxon>
        <taxon>Pooideae</taxon>
        <taxon>Triticodae</taxon>
        <taxon>Triticeae</taxon>
        <taxon>Triticinae</taxon>
        <taxon>Triticum</taxon>
    </lineage>
</organism>
<dbReference type="Pfam" id="PF18052">
    <property type="entry name" value="Rx_N"/>
    <property type="match status" value="1"/>
</dbReference>
<dbReference type="Proteomes" id="UP000019116">
    <property type="component" value="Chromosome 2B"/>
</dbReference>
<evidence type="ECO:0000259" key="10">
    <source>
        <dbReference type="Pfam" id="PF23559"/>
    </source>
</evidence>
<feature type="region of interest" description="Disordered" evidence="7">
    <location>
        <begin position="145"/>
        <end position="171"/>
    </location>
</feature>
<evidence type="ECO:0000256" key="1">
    <source>
        <dbReference type="ARBA" id="ARBA00008894"/>
    </source>
</evidence>
<dbReference type="Gramene" id="TraesCS2B03G1506300.1">
    <property type="protein sequence ID" value="TraesCS2B03G1506300.1.CDS1"/>
    <property type="gene ID" value="TraesCS2B03G1506300"/>
</dbReference>
<reference evidence="12" key="2">
    <citation type="submission" date="2018-10" db="UniProtKB">
        <authorList>
            <consortium name="EnsemblPlants"/>
        </authorList>
    </citation>
    <scope>IDENTIFICATION</scope>
</reference>
<dbReference type="PRINTS" id="PR00364">
    <property type="entry name" value="DISEASERSIST"/>
</dbReference>
<dbReference type="InterPro" id="IPR002182">
    <property type="entry name" value="NB-ARC"/>
</dbReference>
<dbReference type="Gene3D" id="3.40.50.300">
    <property type="entry name" value="P-loop containing nucleotide triphosphate hydrolases"/>
    <property type="match status" value="1"/>
</dbReference>
<feature type="domain" description="Disease resistance N-terminal" evidence="9">
    <location>
        <begin position="12"/>
        <end position="95"/>
    </location>
</feature>
<dbReference type="GO" id="GO:0006952">
    <property type="term" value="P:defense response"/>
    <property type="evidence" value="ECO:0007669"/>
    <property type="project" value="UniProtKB-KW"/>
</dbReference>
<dbReference type="Gramene" id="TraesPARA_EIv1.0_0474580.1">
    <property type="protein sequence ID" value="TraesPARA_EIv1.0_0474580.1.CDS1"/>
    <property type="gene ID" value="TraesPARA_EIv1.0_0474580"/>
</dbReference>
<keyword evidence="5" id="KW-0611">Plant defense</keyword>
<evidence type="ECO:0000256" key="7">
    <source>
        <dbReference type="SAM" id="MobiDB-lite"/>
    </source>
</evidence>
<feature type="domain" description="NB-ARC" evidence="8">
    <location>
        <begin position="235"/>
        <end position="368"/>
    </location>
</feature>
<dbReference type="InterPro" id="IPR036388">
    <property type="entry name" value="WH-like_DNA-bd_sf"/>
</dbReference>
<dbReference type="Gene3D" id="1.10.10.10">
    <property type="entry name" value="Winged helix-like DNA-binding domain superfamily/Winged helix DNA-binding domain"/>
    <property type="match status" value="1"/>
</dbReference>
<dbReference type="PANTHER" id="PTHR23155">
    <property type="entry name" value="DISEASE RESISTANCE PROTEIN RP"/>
    <property type="match status" value="1"/>
</dbReference>
<dbReference type="RefSeq" id="XP_044321126.1">
    <property type="nucleotide sequence ID" value="XM_044465191.1"/>
</dbReference>
<evidence type="ECO:0000256" key="2">
    <source>
        <dbReference type="ARBA" id="ARBA00022614"/>
    </source>
</evidence>
<dbReference type="OrthoDB" id="694534at2759"/>
<evidence type="ECO:0000256" key="6">
    <source>
        <dbReference type="ARBA" id="ARBA00023054"/>
    </source>
</evidence>
<dbReference type="Pfam" id="PF00931">
    <property type="entry name" value="NB-ARC"/>
    <property type="match status" value="1"/>
</dbReference>
<evidence type="ECO:0000256" key="4">
    <source>
        <dbReference type="ARBA" id="ARBA00022741"/>
    </source>
</evidence>
<dbReference type="GeneID" id="123042817"/>
<evidence type="ECO:0000259" key="11">
    <source>
        <dbReference type="Pfam" id="PF23598"/>
    </source>
</evidence>
<dbReference type="Gramene" id="TraesCS2B02G602400.1">
    <property type="protein sequence ID" value="TraesCS2B02G602400.1.cds1"/>
    <property type="gene ID" value="TraesCS2B02G602400"/>
</dbReference>
<dbReference type="Gene3D" id="1.20.5.4130">
    <property type="match status" value="1"/>
</dbReference>
<comment type="similarity">
    <text evidence="1">Belongs to the disease resistance NB-LRR family.</text>
</comment>
<evidence type="ECO:0000259" key="8">
    <source>
        <dbReference type="Pfam" id="PF00931"/>
    </source>
</evidence>
<keyword evidence="13" id="KW-1185">Reference proteome</keyword>
<dbReference type="GO" id="GO:0043531">
    <property type="term" value="F:ADP binding"/>
    <property type="evidence" value="ECO:0007669"/>
    <property type="project" value="InterPro"/>
</dbReference>
<dbReference type="InterPro" id="IPR038005">
    <property type="entry name" value="RX-like_CC"/>
</dbReference>
<dbReference type="InterPro" id="IPR058922">
    <property type="entry name" value="WHD_DRP"/>
</dbReference>